<evidence type="ECO:0000313" key="4">
    <source>
        <dbReference type="Proteomes" id="UP000554144"/>
    </source>
</evidence>
<dbReference type="Gene3D" id="3.40.190.150">
    <property type="entry name" value="Bordetella uptake gene, domain 1"/>
    <property type="match status" value="1"/>
</dbReference>
<keyword evidence="4" id="KW-1185">Reference proteome</keyword>
<feature type="signal peptide" evidence="2">
    <location>
        <begin position="1"/>
        <end position="26"/>
    </location>
</feature>
<dbReference type="CDD" id="cd13578">
    <property type="entry name" value="PBP2_Bug27"/>
    <property type="match status" value="1"/>
</dbReference>
<evidence type="ECO:0000256" key="1">
    <source>
        <dbReference type="ARBA" id="ARBA00006987"/>
    </source>
</evidence>
<comment type="similarity">
    <text evidence="1">Belongs to the UPF0065 (bug) family.</text>
</comment>
<evidence type="ECO:0000256" key="2">
    <source>
        <dbReference type="SAM" id="SignalP"/>
    </source>
</evidence>
<dbReference type="Gene3D" id="3.40.190.10">
    <property type="entry name" value="Periplasmic binding protein-like II"/>
    <property type="match status" value="1"/>
</dbReference>
<dbReference type="Proteomes" id="UP000554144">
    <property type="component" value="Unassembled WGS sequence"/>
</dbReference>
<feature type="chain" id="PRO_5032772887" evidence="2">
    <location>
        <begin position="27"/>
        <end position="326"/>
    </location>
</feature>
<proteinExistence type="inferred from homology"/>
<dbReference type="OrthoDB" id="8675076at2"/>
<keyword evidence="2" id="KW-0732">Signal</keyword>
<gene>
    <name evidence="3" type="ORF">H0A62_00895</name>
</gene>
<evidence type="ECO:0000313" key="3">
    <source>
        <dbReference type="EMBL" id="NYT84146.1"/>
    </source>
</evidence>
<comment type="caution">
    <text evidence="3">The sequence shown here is derived from an EMBL/GenBank/DDBJ whole genome shotgun (WGS) entry which is preliminary data.</text>
</comment>
<sequence length="326" mass="34672">MHALKKTLVLWGVAAAMVSGLSVAQAQEIDSRKQIRIIVPYSAGGTSDILGRKLADELGTRLKRPVIVENKAGAGGSIGTEATVRSDPDGTTILLHSGAIATEPALKSKLPYDVTKDLTAVTTVVEGPFALLVNKDMPVSNLKEFLEYAKAHPGEVNFGTPGVGTSVHLASELFKVKSGLNLVHVPYKGASAALTGLMGGEIQMVIDPLATAKRYSEDGRVKGLALTTAQRSDLWPDMPTVAESGVPDYSSAVWYGLYVPSATPEKVVETLNKAFVDIVHSDNMKSWLSNQGLEPVGNSPKEADEYLKADIAQWKEVVKKAGIPVQ</sequence>
<dbReference type="InterPro" id="IPR005064">
    <property type="entry name" value="BUG"/>
</dbReference>
<name>A0A853GTN7_9BURK</name>
<accession>A0A853GTN7</accession>
<dbReference type="PANTHER" id="PTHR42928:SF5">
    <property type="entry name" value="BLR1237 PROTEIN"/>
    <property type="match status" value="1"/>
</dbReference>
<organism evidence="3 4">
    <name type="scientific">Pollutimonas harenae</name>
    <dbReference type="NCBI Taxonomy" id="657015"/>
    <lineage>
        <taxon>Bacteria</taxon>
        <taxon>Pseudomonadati</taxon>
        <taxon>Pseudomonadota</taxon>
        <taxon>Betaproteobacteria</taxon>
        <taxon>Burkholderiales</taxon>
        <taxon>Alcaligenaceae</taxon>
        <taxon>Pollutimonas</taxon>
    </lineage>
</organism>
<dbReference type="PIRSF" id="PIRSF017082">
    <property type="entry name" value="YflP"/>
    <property type="match status" value="1"/>
</dbReference>
<reference evidence="3 4" key="1">
    <citation type="submission" date="2020-07" db="EMBL/GenBank/DDBJ databases">
        <title>Taxonomic revisions and descriptions of new bacterial species based on genomic comparisons in the high-G+C-content subgroup of the family Alcaligenaceae.</title>
        <authorList>
            <person name="Szabo A."/>
            <person name="Felfoldi T."/>
        </authorList>
    </citation>
    <scope>NUCLEOTIDE SEQUENCE [LARGE SCALE GENOMIC DNA]</scope>
    <source>
        <strain evidence="3 4">DSM 25667</strain>
    </source>
</reference>
<dbReference type="EMBL" id="JACCEV010000001">
    <property type="protein sequence ID" value="NYT84146.1"/>
    <property type="molecule type" value="Genomic_DNA"/>
</dbReference>
<dbReference type="AlphaFoldDB" id="A0A853GTN7"/>
<protein>
    <submittedName>
        <fullName evidence="3">Tripartite tricarboxylate transporter substrate binding protein</fullName>
    </submittedName>
</protein>
<dbReference type="SUPFAM" id="SSF53850">
    <property type="entry name" value="Periplasmic binding protein-like II"/>
    <property type="match status" value="1"/>
</dbReference>
<dbReference type="PANTHER" id="PTHR42928">
    <property type="entry name" value="TRICARBOXYLATE-BINDING PROTEIN"/>
    <property type="match status" value="1"/>
</dbReference>
<dbReference type="InterPro" id="IPR042100">
    <property type="entry name" value="Bug_dom1"/>
</dbReference>
<dbReference type="Pfam" id="PF03401">
    <property type="entry name" value="TctC"/>
    <property type="match status" value="1"/>
</dbReference>
<dbReference type="RefSeq" id="WP_130038668.1">
    <property type="nucleotide sequence ID" value="NZ_JACCEV010000001.1"/>
</dbReference>